<reference evidence="1 2" key="1">
    <citation type="submission" date="2022-09" db="EMBL/GenBank/DDBJ databases">
        <title>Draft genome of isolate Be4.</title>
        <authorList>
            <person name="Sanchez-Castro I."/>
            <person name="Martinez-Rodriguez P."/>
            <person name="Descostes M."/>
            <person name="Merroun M."/>
        </authorList>
    </citation>
    <scope>NUCLEOTIDE SEQUENCE [LARGE SCALE GENOMIC DNA]</scope>
    <source>
        <strain evidence="1 2">Be4</strain>
    </source>
</reference>
<comment type="caution">
    <text evidence="1">The sequence shown here is derived from an EMBL/GenBank/DDBJ whole genome shotgun (WGS) entry which is preliminary data.</text>
</comment>
<dbReference type="Proteomes" id="UP001525968">
    <property type="component" value="Unassembled WGS sequence"/>
</dbReference>
<evidence type="ECO:0000313" key="1">
    <source>
        <dbReference type="EMBL" id="MCT9812828.1"/>
    </source>
</evidence>
<proteinExistence type="predicted"/>
<accession>A0ABT2PUK8</accession>
<dbReference type="EMBL" id="JAODYH010000012">
    <property type="protein sequence ID" value="MCT9812828.1"/>
    <property type="molecule type" value="Genomic_DNA"/>
</dbReference>
<sequence length="132" mass="14520">MSESKPILFEDFVPGALMGEREEVYDAAQAMRWQSLFGGAGAGAAEAASMAVISMMRGYLNLVTPRPPGNVHARQQLKMRGLPQPGESIRVAVRCLGKEVRRERNYLELEVRGCGAQKRALFDAQLTLIWAA</sequence>
<keyword evidence="2" id="KW-1185">Reference proteome</keyword>
<dbReference type="SUPFAM" id="SSF54637">
    <property type="entry name" value="Thioesterase/thiol ester dehydrase-isomerase"/>
    <property type="match status" value="1"/>
</dbReference>
<organism evidence="1 2">
    <name type="scientific">Acidovorax bellezanensis</name>
    <dbReference type="NCBI Taxonomy" id="2976702"/>
    <lineage>
        <taxon>Bacteria</taxon>
        <taxon>Pseudomonadati</taxon>
        <taxon>Pseudomonadota</taxon>
        <taxon>Betaproteobacteria</taxon>
        <taxon>Burkholderiales</taxon>
        <taxon>Comamonadaceae</taxon>
        <taxon>Acidovorax</taxon>
    </lineage>
</organism>
<dbReference type="InterPro" id="IPR029069">
    <property type="entry name" value="HotDog_dom_sf"/>
</dbReference>
<dbReference type="RefSeq" id="WP_261502068.1">
    <property type="nucleotide sequence ID" value="NZ_JAODYH010000012.1"/>
</dbReference>
<evidence type="ECO:0000313" key="2">
    <source>
        <dbReference type="Proteomes" id="UP001525968"/>
    </source>
</evidence>
<evidence type="ECO:0008006" key="3">
    <source>
        <dbReference type="Google" id="ProtNLM"/>
    </source>
</evidence>
<protein>
    <recommendedName>
        <fullName evidence="3">Acyl dehydratase</fullName>
    </recommendedName>
</protein>
<gene>
    <name evidence="1" type="ORF">N0K08_19535</name>
</gene>
<name>A0ABT2PUK8_9BURK</name>